<reference evidence="4 5" key="1">
    <citation type="submission" date="2015-12" db="EMBL/GenBank/DDBJ databases">
        <title>Draft genome sequence of Streptomyces silvensis ATCC 53525, a producer of novel hormone antagonists.</title>
        <authorList>
            <person name="Johnston C.W."/>
            <person name="Li Y."/>
            <person name="Magarvey N.A."/>
        </authorList>
    </citation>
    <scope>NUCLEOTIDE SEQUENCE [LARGE SCALE GENOMIC DNA]</scope>
    <source>
        <strain evidence="4 5">ATCC 53525</strain>
    </source>
</reference>
<feature type="domain" description="HTH merR-type" evidence="3">
    <location>
        <begin position="1"/>
        <end position="69"/>
    </location>
</feature>
<dbReference type="SUPFAM" id="SSF46955">
    <property type="entry name" value="Putative DNA-binding domain"/>
    <property type="match status" value="1"/>
</dbReference>
<dbReference type="PANTHER" id="PTHR30204:SF93">
    <property type="entry name" value="HTH MERR-TYPE DOMAIN-CONTAINING PROTEIN"/>
    <property type="match status" value="1"/>
</dbReference>
<dbReference type="PRINTS" id="PR00040">
    <property type="entry name" value="HTHMERR"/>
</dbReference>
<accession>A0A0W7XB35</accession>
<dbReference type="InterPro" id="IPR000551">
    <property type="entry name" value="MerR-type_HTH_dom"/>
</dbReference>
<gene>
    <name evidence="4" type="ORF">AT728_27715</name>
</gene>
<dbReference type="InterPro" id="IPR009061">
    <property type="entry name" value="DNA-bd_dom_put_sf"/>
</dbReference>
<dbReference type="AlphaFoldDB" id="A0A0W7XB35"/>
<sequence>MRIGEIAAAVGLTTRAIRHYHHLGLLPEPARRPNGYRQYGLREAIALARVKRLTELGLGLEEVRDVLADDAGRELTEVLAELDDDLARQEADIRARRERLAELLQMSREGLLPGEGPVSAGLADLFGRLHPHESAAATKDLEHLALFDVTADPELRDRLYGALRGLADDGDLAARLRDLYARLDDLVDAAPDDPRVEPLGKDLAAVMPEDLLAVLVHGGEDREASPVPDTGKEVASPKDAAPLGSAFGEAFLNDFAPAQAAAIRHMMRLLTGRPGWHP</sequence>
<name>A0A0W7XB35_9ACTN</name>
<dbReference type="GO" id="GO:0003700">
    <property type="term" value="F:DNA-binding transcription factor activity"/>
    <property type="evidence" value="ECO:0007669"/>
    <property type="project" value="InterPro"/>
</dbReference>
<organism evidence="4 5">
    <name type="scientific">Streptomyces silvensis</name>
    <dbReference type="NCBI Taxonomy" id="1765722"/>
    <lineage>
        <taxon>Bacteria</taxon>
        <taxon>Bacillati</taxon>
        <taxon>Actinomycetota</taxon>
        <taxon>Actinomycetes</taxon>
        <taxon>Kitasatosporales</taxon>
        <taxon>Streptomycetaceae</taxon>
        <taxon>Streptomyces</taxon>
    </lineage>
</organism>
<dbReference type="RefSeq" id="WP_058845794.1">
    <property type="nucleotide sequence ID" value="NZ_LOCL01000024.1"/>
</dbReference>
<dbReference type="PROSITE" id="PS50937">
    <property type="entry name" value="HTH_MERR_2"/>
    <property type="match status" value="1"/>
</dbReference>
<comment type="caution">
    <text evidence="4">The sequence shown here is derived from an EMBL/GenBank/DDBJ whole genome shotgun (WGS) entry which is preliminary data.</text>
</comment>
<proteinExistence type="predicted"/>
<dbReference type="EMBL" id="LOCL01000024">
    <property type="protein sequence ID" value="KUF19991.1"/>
    <property type="molecule type" value="Genomic_DNA"/>
</dbReference>
<dbReference type="InterPro" id="IPR047057">
    <property type="entry name" value="MerR_fam"/>
</dbReference>
<dbReference type="CDD" id="cd00592">
    <property type="entry name" value="HTH_MerR-like"/>
    <property type="match status" value="1"/>
</dbReference>
<evidence type="ECO:0000313" key="4">
    <source>
        <dbReference type="EMBL" id="KUF19991.1"/>
    </source>
</evidence>
<keyword evidence="2" id="KW-0175">Coiled coil</keyword>
<dbReference type="SMART" id="SM00422">
    <property type="entry name" value="HTH_MERR"/>
    <property type="match status" value="1"/>
</dbReference>
<keyword evidence="5" id="KW-1185">Reference proteome</keyword>
<dbReference type="Pfam" id="PF00376">
    <property type="entry name" value="MerR"/>
    <property type="match status" value="1"/>
</dbReference>
<dbReference type="GO" id="GO:0003677">
    <property type="term" value="F:DNA binding"/>
    <property type="evidence" value="ECO:0007669"/>
    <property type="project" value="UniProtKB-KW"/>
</dbReference>
<evidence type="ECO:0000256" key="2">
    <source>
        <dbReference type="SAM" id="Coils"/>
    </source>
</evidence>
<evidence type="ECO:0000313" key="5">
    <source>
        <dbReference type="Proteomes" id="UP000054804"/>
    </source>
</evidence>
<dbReference type="Gene3D" id="1.10.1660.10">
    <property type="match status" value="1"/>
</dbReference>
<protein>
    <submittedName>
        <fullName evidence="4">MerR family transcriptional regulator</fullName>
    </submittedName>
</protein>
<dbReference type="STRING" id="1765722.AT728_27715"/>
<feature type="coiled-coil region" evidence="2">
    <location>
        <begin position="72"/>
        <end position="106"/>
    </location>
</feature>
<keyword evidence="1" id="KW-0238">DNA-binding</keyword>
<dbReference type="Proteomes" id="UP000054804">
    <property type="component" value="Unassembled WGS sequence"/>
</dbReference>
<evidence type="ECO:0000259" key="3">
    <source>
        <dbReference type="PROSITE" id="PS50937"/>
    </source>
</evidence>
<dbReference type="PANTHER" id="PTHR30204">
    <property type="entry name" value="REDOX-CYCLING DRUG-SENSING TRANSCRIPTIONAL ACTIVATOR SOXR"/>
    <property type="match status" value="1"/>
</dbReference>
<evidence type="ECO:0000256" key="1">
    <source>
        <dbReference type="ARBA" id="ARBA00023125"/>
    </source>
</evidence>
<dbReference type="OrthoDB" id="4569196at2"/>